<protein>
    <submittedName>
        <fullName evidence="8">Chromate transporter</fullName>
    </submittedName>
</protein>
<accession>A0ABS2BNH1</accession>
<feature type="transmembrane region" description="Helical" evidence="7">
    <location>
        <begin position="112"/>
        <end position="131"/>
    </location>
</feature>
<proteinExistence type="inferred from homology"/>
<keyword evidence="9" id="KW-1185">Reference proteome</keyword>
<organism evidence="8 9">
    <name type="scientific">Jeongeupia naejangsanensis</name>
    <dbReference type="NCBI Taxonomy" id="613195"/>
    <lineage>
        <taxon>Bacteria</taxon>
        <taxon>Pseudomonadati</taxon>
        <taxon>Pseudomonadota</taxon>
        <taxon>Betaproteobacteria</taxon>
        <taxon>Neisseriales</taxon>
        <taxon>Chitinibacteraceae</taxon>
        <taxon>Jeongeupia</taxon>
    </lineage>
</organism>
<sequence>MPPLPITPATLFRTFARMGLIGFGGVLPWARRVLVDERGWLDDAEFADLLSTGQILPGPNIVNLAMMFGYRHAGLKGALAASFGLIGPPGLIVLALGVGYRYVADLPAIQGALHGMTAVAAGLIILTAIKLALAQRGLGLAWLTGGAAFVAVALLRWPLLPVLAVLIPLSLLICLIGARR</sequence>
<evidence type="ECO:0000256" key="4">
    <source>
        <dbReference type="ARBA" id="ARBA00022692"/>
    </source>
</evidence>
<evidence type="ECO:0000256" key="2">
    <source>
        <dbReference type="ARBA" id="ARBA00005262"/>
    </source>
</evidence>
<evidence type="ECO:0000313" key="9">
    <source>
        <dbReference type="Proteomes" id="UP000809431"/>
    </source>
</evidence>
<dbReference type="InterPro" id="IPR052518">
    <property type="entry name" value="CHR_Transporter"/>
</dbReference>
<name>A0ABS2BNH1_9NEIS</name>
<evidence type="ECO:0000256" key="1">
    <source>
        <dbReference type="ARBA" id="ARBA00004651"/>
    </source>
</evidence>
<keyword evidence="6 7" id="KW-0472">Membrane</keyword>
<evidence type="ECO:0000256" key="6">
    <source>
        <dbReference type="ARBA" id="ARBA00023136"/>
    </source>
</evidence>
<dbReference type="EMBL" id="JAESND010000008">
    <property type="protein sequence ID" value="MBM3117172.1"/>
    <property type="molecule type" value="Genomic_DNA"/>
</dbReference>
<dbReference type="InterPro" id="IPR003370">
    <property type="entry name" value="Chromate_transpt"/>
</dbReference>
<dbReference type="PANTHER" id="PTHR43663">
    <property type="entry name" value="CHROMATE TRANSPORT PROTEIN-RELATED"/>
    <property type="match status" value="1"/>
</dbReference>
<keyword evidence="5 7" id="KW-1133">Transmembrane helix</keyword>
<gene>
    <name evidence="8" type="ORF">JMJ54_15145</name>
</gene>
<evidence type="ECO:0000256" key="3">
    <source>
        <dbReference type="ARBA" id="ARBA00022475"/>
    </source>
</evidence>
<dbReference type="PANTHER" id="PTHR43663:SF1">
    <property type="entry name" value="CHROMATE TRANSPORTER"/>
    <property type="match status" value="1"/>
</dbReference>
<keyword evidence="3" id="KW-1003">Cell membrane</keyword>
<evidence type="ECO:0000313" key="8">
    <source>
        <dbReference type="EMBL" id="MBM3117172.1"/>
    </source>
</evidence>
<feature type="transmembrane region" description="Helical" evidence="7">
    <location>
        <begin position="138"/>
        <end position="155"/>
    </location>
</feature>
<comment type="caution">
    <text evidence="8">The sequence shown here is derived from an EMBL/GenBank/DDBJ whole genome shotgun (WGS) entry which is preliminary data.</text>
</comment>
<dbReference type="RefSeq" id="WP_203539392.1">
    <property type="nucleotide sequence ID" value="NZ_JAESND010000008.1"/>
</dbReference>
<reference evidence="8 9" key="1">
    <citation type="submission" date="2021-01" db="EMBL/GenBank/DDBJ databases">
        <title>Draft Genome Sequence and Polyhydroxyalkanoate Biosynthetic Potential of Jeongeupia naejangsanensis Type Strain DSM 24253.</title>
        <authorList>
            <person name="Turrini P."/>
            <person name="Artuso I."/>
            <person name="Lugli G.A."/>
            <person name="Frangipani E."/>
            <person name="Ventura M."/>
            <person name="Visca P."/>
        </authorList>
    </citation>
    <scope>NUCLEOTIDE SEQUENCE [LARGE SCALE GENOMIC DNA]</scope>
    <source>
        <strain evidence="8 9">DSM 24253</strain>
    </source>
</reference>
<feature type="transmembrane region" description="Helical" evidence="7">
    <location>
        <begin position="12"/>
        <end position="30"/>
    </location>
</feature>
<comment type="subcellular location">
    <subcellularLocation>
        <location evidence="1">Cell membrane</location>
        <topology evidence="1">Multi-pass membrane protein</topology>
    </subcellularLocation>
</comment>
<comment type="similarity">
    <text evidence="2">Belongs to the chromate ion transporter (CHR) (TC 2.A.51) family.</text>
</comment>
<feature type="transmembrane region" description="Helical" evidence="7">
    <location>
        <begin position="161"/>
        <end position="178"/>
    </location>
</feature>
<feature type="transmembrane region" description="Helical" evidence="7">
    <location>
        <begin position="77"/>
        <end position="100"/>
    </location>
</feature>
<evidence type="ECO:0000256" key="5">
    <source>
        <dbReference type="ARBA" id="ARBA00022989"/>
    </source>
</evidence>
<keyword evidence="4 7" id="KW-0812">Transmembrane</keyword>
<evidence type="ECO:0000256" key="7">
    <source>
        <dbReference type="SAM" id="Phobius"/>
    </source>
</evidence>
<dbReference type="Pfam" id="PF02417">
    <property type="entry name" value="Chromate_transp"/>
    <property type="match status" value="1"/>
</dbReference>
<dbReference type="Proteomes" id="UP000809431">
    <property type="component" value="Unassembled WGS sequence"/>
</dbReference>